<evidence type="ECO:0000313" key="1">
    <source>
        <dbReference type="EMBL" id="KKN71040.1"/>
    </source>
</evidence>
<comment type="caution">
    <text evidence="1">The sequence shown here is derived from an EMBL/GenBank/DDBJ whole genome shotgun (WGS) entry which is preliminary data.</text>
</comment>
<evidence type="ECO:0008006" key="2">
    <source>
        <dbReference type="Google" id="ProtNLM"/>
    </source>
</evidence>
<proteinExistence type="predicted"/>
<gene>
    <name evidence="1" type="ORF">LCGC14_0424570</name>
</gene>
<dbReference type="AlphaFoldDB" id="A0A0F9SPT1"/>
<sequence length="133" mass="14545">MAKIHGRLSNFQWNAIDVKGIMDANQNLERPEINVTTHDTGDFEEFIFGRMAGTVDLTMKWDEADPGQGAMQTDFFTPTSRAIVFRMETGSGLHEFTGNGQITAWAKTGPNADASEVTATVRFSGTIVEATQA</sequence>
<protein>
    <recommendedName>
        <fullName evidence="2">Phage tail protein</fullName>
    </recommendedName>
</protein>
<reference evidence="1" key="1">
    <citation type="journal article" date="2015" name="Nature">
        <title>Complex archaea that bridge the gap between prokaryotes and eukaryotes.</title>
        <authorList>
            <person name="Spang A."/>
            <person name="Saw J.H."/>
            <person name="Jorgensen S.L."/>
            <person name="Zaremba-Niedzwiedzka K."/>
            <person name="Martijn J."/>
            <person name="Lind A.E."/>
            <person name="van Eijk R."/>
            <person name="Schleper C."/>
            <person name="Guy L."/>
            <person name="Ettema T.J."/>
        </authorList>
    </citation>
    <scope>NUCLEOTIDE SEQUENCE</scope>
</reference>
<accession>A0A0F9SPT1</accession>
<name>A0A0F9SPT1_9ZZZZ</name>
<dbReference type="EMBL" id="LAZR01000391">
    <property type="protein sequence ID" value="KKN71040.1"/>
    <property type="molecule type" value="Genomic_DNA"/>
</dbReference>
<dbReference type="Gene3D" id="4.10.410.40">
    <property type="match status" value="1"/>
</dbReference>
<organism evidence="1">
    <name type="scientific">marine sediment metagenome</name>
    <dbReference type="NCBI Taxonomy" id="412755"/>
    <lineage>
        <taxon>unclassified sequences</taxon>
        <taxon>metagenomes</taxon>
        <taxon>ecological metagenomes</taxon>
    </lineage>
</organism>